<dbReference type="Proteomes" id="UP000697472">
    <property type="component" value="Unassembled WGS sequence"/>
</dbReference>
<dbReference type="InterPro" id="IPR005325">
    <property type="entry name" value="DUF308_memb"/>
</dbReference>
<comment type="caution">
    <text evidence="2">The sequence shown here is derived from an EMBL/GenBank/DDBJ whole genome shotgun (WGS) entry which is preliminary data.</text>
</comment>
<evidence type="ECO:0000313" key="2">
    <source>
        <dbReference type="EMBL" id="MBM7642887.1"/>
    </source>
</evidence>
<feature type="transmembrane region" description="Helical" evidence="1">
    <location>
        <begin position="120"/>
        <end position="139"/>
    </location>
</feature>
<keyword evidence="1" id="KW-0472">Membrane</keyword>
<feature type="transmembrane region" description="Helical" evidence="1">
    <location>
        <begin position="29"/>
        <end position="50"/>
    </location>
</feature>
<gene>
    <name evidence="2" type="ORF">JOC28_001187</name>
</gene>
<name>A0ABS2PS69_9STRE</name>
<dbReference type="InterPro" id="IPR052712">
    <property type="entry name" value="Acid_resist_chaperone_HdeD"/>
</dbReference>
<dbReference type="PANTHER" id="PTHR34989:SF1">
    <property type="entry name" value="PROTEIN HDED"/>
    <property type="match status" value="1"/>
</dbReference>
<protein>
    <submittedName>
        <fullName evidence="2">Uncharacterized membrane protein HdeD (DUF308 family)</fullName>
    </submittedName>
</protein>
<dbReference type="EMBL" id="JAFBEH010000022">
    <property type="protein sequence ID" value="MBM7642887.1"/>
    <property type="molecule type" value="Genomic_DNA"/>
</dbReference>
<feature type="transmembrane region" description="Helical" evidence="1">
    <location>
        <begin position="80"/>
        <end position="99"/>
    </location>
</feature>
<keyword evidence="1" id="KW-1133">Transmembrane helix</keyword>
<feature type="transmembrane region" description="Helical" evidence="1">
    <location>
        <begin position="57"/>
        <end position="74"/>
    </location>
</feature>
<sequence length="164" mass="17775">MKWFPLTAGAIVTLVGIYLFVNPAVVTATIAWLFALVMFVSGISTLIAYFSGERGHLLQLIQAVISIIFGFILLSSSTWALSNVAVTILAYWLLISAIVQFSHAYRLRQTGFSGNSQLSTALVALVFALLLFSAPFFSAAVIGRFVAVLVIISGISTLSFFFRI</sequence>
<keyword evidence="3" id="KW-1185">Reference proteome</keyword>
<dbReference type="RefSeq" id="WP_205009723.1">
    <property type="nucleotide sequence ID" value="NZ_JAFBEH010000022.1"/>
</dbReference>
<accession>A0ABS2PS69</accession>
<organism evidence="2 3">
    <name type="scientific">Streptococcus loxodontisalivarius</name>
    <dbReference type="NCBI Taxonomy" id="1349415"/>
    <lineage>
        <taxon>Bacteria</taxon>
        <taxon>Bacillati</taxon>
        <taxon>Bacillota</taxon>
        <taxon>Bacilli</taxon>
        <taxon>Lactobacillales</taxon>
        <taxon>Streptococcaceae</taxon>
        <taxon>Streptococcus</taxon>
    </lineage>
</organism>
<dbReference type="Pfam" id="PF03729">
    <property type="entry name" value="DUF308"/>
    <property type="match status" value="2"/>
</dbReference>
<reference evidence="2 3" key="1">
    <citation type="submission" date="2021-01" db="EMBL/GenBank/DDBJ databases">
        <title>Genomic Encyclopedia of Type Strains, Phase IV (KMG-IV): sequencing the most valuable type-strain genomes for metagenomic binning, comparative biology and taxonomic classification.</title>
        <authorList>
            <person name="Goeker M."/>
        </authorList>
    </citation>
    <scope>NUCLEOTIDE SEQUENCE [LARGE SCALE GENOMIC DNA]</scope>
    <source>
        <strain evidence="2 3">DSM 27382</strain>
    </source>
</reference>
<evidence type="ECO:0000256" key="1">
    <source>
        <dbReference type="SAM" id="Phobius"/>
    </source>
</evidence>
<feature type="transmembrane region" description="Helical" evidence="1">
    <location>
        <begin position="145"/>
        <end position="162"/>
    </location>
</feature>
<proteinExistence type="predicted"/>
<evidence type="ECO:0000313" key="3">
    <source>
        <dbReference type="Proteomes" id="UP000697472"/>
    </source>
</evidence>
<dbReference type="PANTHER" id="PTHR34989">
    <property type="entry name" value="PROTEIN HDED"/>
    <property type="match status" value="1"/>
</dbReference>
<keyword evidence="1" id="KW-0812">Transmembrane</keyword>